<feature type="transmembrane region" description="Helical" evidence="1">
    <location>
        <begin position="220"/>
        <end position="241"/>
    </location>
</feature>
<evidence type="ECO:0000256" key="1">
    <source>
        <dbReference type="SAM" id="Phobius"/>
    </source>
</evidence>
<feature type="transmembrane region" description="Helical" evidence="1">
    <location>
        <begin position="38"/>
        <end position="59"/>
    </location>
</feature>
<dbReference type="OrthoDB" id="7559760at2"/>
<keyword evidence="3" id="KW-1185">Reference proteome</keyword>
<feature type="transmembrane region" description="Helical" evidence="1">
    <location>
        <begin position="328"/>
        <end position="346"/>
    </location>
</feature>
<accession>A0A437JCA7</accession>
<feature type="transmembrane region" description="Helical" evidence="1">
    <location>
        <begin position="178"/>
        <end position="199"/>
    </location>
</feature>
<keyword evidence="1" id="KW-0472">Membrane</keyword>
<reference evidence="2 3" key="1">
    <citation type="submission" date="2019-01" db="EMBL/GenBank/DDBJ databases">
        <authorList>
            <person name="Chen W.-M."/>
        </authorList>
    </citation>
    <scope>NUCLEOTIDE SEQUENCE [LARGE SCALE GENOMIC DNA]</scope>
    <source>
        <strain evidence="2 3">TLA-22</strain>
    </source>
</reference>
<proteinExistence type="predicted"/>
<gene>
    <name evidence="2" type="ORF">ENE74_01095</name>
</gene>
<feature type="transmembrane region" description="Helical" evidence="1">
    <location>
        <begin position="288"/>
        <end position="308"/>
    </location>
</feature>
<evidence type="ECO:0000313" key="2">
    <source>
        <dbReference type="EMBL" id="RVT43262.1"/>
    </source>
</evidence>
<dbReference type="AlphaFoldDB" id="A0A437JCA7"/>
<keyword evidence="1" id="KW-0812">Transmembrane</keyword>
<sequence length="497" mass="54112">MTADSPRAIPLGWLLAALAVWLGGTQLLLWRFLDIAPWWAYALGVSGVVALCVGIVRLVPAALDSGVSIRILVVGFVVAFVLMLLGGQGRFLYANIDWQVRYAVLRDMGINPWPFVYTSRPMPDVLRAPIGMFFLPALAFKAWGSRAGDIALLFQNSALLGMLLAMASRLFAGTRARLWALGVFLAFSGLDAAGALFVHGGLADHLENWAQIQYSSTLTLAFWVPHHAMTAWIGALLFLLWRTGRIPLSVFLAILPLTLLWSPFGLLGTLPFVALAGIETLIRRRLRLSDIALPALSSLLCVPGLLYLGAAGDDVGIRLFAPGGLRYIVFQLFETAPYLVPLALVARTGRFGLPTFLVIIACLLLMPFVQIGWSIDFMMRASVPALTILAVMVADAVAPGDQGAPAPIRLWLLLALVIGSVTGAHEIRRALTQPPAPEVRCTFWKAWDQSFAAFPKGSYLAPLPDMPAWVRPHAPARASAVEPEQCWRGDWYRRSTG</sequence>
<dbReference type="Proteomes" id="UP000282977">
    <property type="component" value="Unassembled WGS sequence"/>
</dbReference>
<feature type="transmembrane region" description="Helical" evidence="1">
    <location>
        <begin position="353"/>
        <end position="375"/>
    </location>
</feature>
<keyword evidence="1" id="KW-1133">Transmembrane helix</keyword>
<evidence type="ECO:0000313" key="3">
    <source>
        <dbReference type="Proteomes" id="UP000282977"/>
    </source>
</evidence>
<comment type="caution">
    <text evidence="2">The sequence shown here is derived from an EMBL/GenBank/DDBJ whole genome shotgun (WGS) entry which is preliminary data.</text>
</comment>
<feature type="transmembrane region" description="Helical" evidence="1">
    <location>
        <begin position="71"/>
        <end position="93"/>
    </location>
</feature>
<name>A0A437JCA7_9SPHN</name>
<feature type="transmembrane region" description="Helical" evidence="1">
    <location>
        <begin position="150"/>
        <end position="172"/>
    </location>
</feature>
<protein>
    <submittedName>
        <fullName evidence="2">Uncharacterized protein</fullName>
    </submittedName>
</protein>
<feature type="transmembrane region" description="Helical" evidence="1">
    <location>
        <begin position="12"/>
        <end position="32"/>
    </location>
</feature>
<organism evidence="2 3">
    <name type="scientific">Sphingobium algorifonticola</name>
    <dbReference type="NCBI Taxonomy" id="2008318"/>
    <lineage>
        <taxon>Bacteria</taxon>
        <taxon>Pseudomonadati</taxon>
        <taxon>Pseudomonadota</taxon>
        <taxon>Alphaproteobacteria</taxon>
        <taxon>Sphingomonadales</taxon>
        <taxon>Sphingomonadaceae</taxon>
        <taxon>Sphingobium</taxon>
    </lineage>
</organism>
<dbReference type="EMBL" id="RZUL01000001">
    <property type="protein sequence ID" value="RVT43262.1"/>
    <property type="molecule type" value="Genomic_DNA"/>
</dbReference>
<feature type="transmembrane region" description="Helical" evidence="1">
    <location>
        <begin position="253"/>
        <end position="276"/>
    </location>
</feature>